<organism evidence="2 3">
    <name type="scientific">Methylocystis rosea</name>
    <dbReference type="NCBI Taxonomy" id="173366"/>
    <lineage>
        <taxon>Bacteria</taxon>
        <taxon>Pseudomonadati</taxon>
        <taxon>Pseudomonadota</taxon>
        <taxon>Alphaproteobacteria</taxon>
        <taxon>Hyphomicrobiales</taxon>
        <taxon>Methylocystaceae</taxon>
        <taxon>Methylocystis</taxon>
    </lineage>
</organism>
<feature type="transmembrane region" description="Helical" evidence="1">
    <location>
        <begin position="131"/>
        <end position="154"/>
    </location>
</feature>
<reference evidence="2 3" key="1">
    <citation type="submission" date="2018-11" db="EMBL/GenBank/DDBJ databases">
        <title>Genome squencing of methanotrophic bacteria isolated from alkaline groundwater in Korea.</title>
        <authorList>
            <person name="Nguyen L.N."/>
        </authorList>
    </citation>
    <scope>NUCLEOTIDE SEQUENCE [LARGE SCALE GENOMIC DNA]</scope>
    <source>
        <strain evidence="2 3">GW6</strain>
    </source>
</reference>
<keyword evidence="1" id="KW-0812">Transmembrane</keyword>
<feature type="transmembrane region" description="Helical" evidence="1">
    <location>
        <begin position="96"/>
        <end position="119"/>
    </location>
</feature>
<proteinExistence type="predicted"/>
<dbReference type="EMBL" id="CP034086">
    <property type="protein sequence ID" value="AZG75861.1"/>
    <property type="molecule type" value="Genomic_DNA"/>
</dbReference>
<dbReference type="RefSeq" id="WP_124737710.1">
    <property type="nucleotide sequence ID" value="NZ_CP034086.1"/>
</dbReference>
<sequence length="278" mass="30996">MAATFLRRIGESIWHVVTQRLLQTRDPESHDAVAVIDGANAQKNVPPKETRLRRVTRVAHDQLIGLPKNAWALAWLLLHRLFENFKVLIHGGGSRLLAAAQMTIILLVLLLGGACLYVFTVGKWDDAKKDVAGLTCTMLGVFCPPTVLGQWSYWARGSDGSSWGGTMNIVQFEGSYQNAFRAIGVRNWKKAPDGKITCSNDSWYSDPSAYLDEDIIYHYDLKFKPIKGFVRIASQSSTKKTRFDGEYYESVAGRLEQGEIVISREPEKPCVSDVASSE</sequence>
<name>A0A3G8M1R3_9HYPH</name>
<keyword evidence="1" id="KW-1133">Transmembrane helix</keyword>
<evidence type="ECO:0000313" key="3">
    <source>
        <dbReference type="Proteomes" id="UP000273982"/>
    </source>
</evidence>
<evidence type="ECO:0000256" key="1">
    <source>
        <dbReference type="SAM" id="Phobius"/>
    </source>
</evidence>
<dbReference type="Proteomes" id="UP000273982">
    <property type="component" value="Chromosome"/>
</dbReference>
<accession>A0A3G8M1R3</accession>
<protein>
    <submittedName>
        <fullName evidence="2">Uncharacterized protein</fullName>
    </submittedName>
</protein>
<dbReference type="KEGG" id="mros:EHO51_03415"/>
<gene>
    <name evidence="2" type="ORF">EHO51_03415</name>
</gene>
<dbReference type="AlphaFoldDB" id="A0A3G8M1R3"/>
<evidence type="ECO:0000313" key="2">
    <source>
        <dbReference type="EMBL" id="AZG75861.1"/>
    </source>
</evidence>
<keyword evidence="1" id="KW-0472">Membrane</keyword>